<evidence type="ECO:0000313" key="4">
    <source>
        <dbReference type="Proteomes" id="UP000183656"/>
    </source>
</evidence>
<feature type="region of interest" description="Disordered" evidence="1">
    <location>
        <begin position="258"/>
        <end position="286"/>
    </location>
</feature>
<dbReference type="Proteomes" id="UP000183656">
    <property type="component" value="Unassembled WGS sequence"/>
</dbReference>
<dbReference type="STRING" id="343013.SAMN04489707_1004119"/>
<evidence type="ECO:0000313" key="3">
    <source>
        <dbReference type="EMBL" id="SFU44555.1"/>
    </source>
</evidence>
<gene>
    <name evidence="3" type="ORF">SAMN04489707_1004119</name>
</gene>
<proteinExistence type="predicted"/>
<dbReference type="RefSeq" id="WP_054254865.1">
    <property type="nucleotide sequence ID" value="NZ_CYIG01000002.1"/>
</dbReference>
<organism evidence="3 4">
    <name type="scientific">Paenacidovorax caeni</name>
    <dbReference type="NCBI Taxonomy" id="343013"/>
    <lineage>
        <taxon>Bacteria</taxon>
        <taxon>Pseudomonadati</taxon>
        <taxon>Pseudomonadota</taxon>
        <taxon>Betaproteobacteria</taxon>
        <taxon>Burkholderiales</taxon>
        <taxon>Comamonadaceae</taxon>
        <taxon>Paenacidovorax</taxon>
    </lineage>
</organism>
<accession>A0A1I7G7X1</accession>
<name>A0A1I7G7X1_9BURK</name>
<feature type="region of interest" description="Disordered" evidence="1">
    <location>
        <begin position="292"/>
        <end position="311"/>
    </location>
</feature>
<evidence type="ECO:0000259" key="2">
    <source>
        <dbReference type="Pfam" id="PF08386"/>
    </source>
</evidence>
<evidence type="ECO:0000256" key="1">
    <source>
        <dbReference type="SAM" id="MobiDB-lite"/>
    </source>
</evidence>
<reference evidence="3 4" key="1">
    <citation type="submission" date="2016-10" db="EMBL/GenBank/DDBJ databases">
        <authorList>
            <person name="de Groot N.N."/>
        </authorList>
    </citation>
    <scope>NUCLEOTIDE SEQUENCE [LARGE SCALE GENOMIC DNA]</scope>
    <source>
        <strain evidence="3 4">R-24608</strain>
    </source>
</reference>
<dbReference type="Pfam" id="PF08386">
    <property type="entry name" value="Abhydrolase_4"/>
    <property type="match status" value="1"/>
</dbReference>
<dbReference type="InterPro" id="IPR013595">
    <property type="entry name" value="Pept_S33_TAP-like_C"/>
</dbReference>
<keyword evidence="4" id="KW-1185">Reference proteome</keyword>
<dbReference type="EMBL" id="FPBX01000004">
    <property type="protein sequence ID" value="SFU44555.1"/>
    <property type="molecule type" value="Genomic_DNA"/>
</dbReference>
<dbReference type="AlphaFoldDB" id="A0A1I7G7X1"/>
<feature type="domain" description="Peptidase S33 tripeptidyl aminopeptidase-like C-terminal" evidence="2">
    <location>
        <begin position="152"/>
        <end position="243"/>
    </location>
</feature>
<sequence>MEEVRAAVQALGPDVQSVLGDNLSDLAYRRRDANGYLERITVAQGLEAIRQQVPGLDDADAVKAAINRHVFDPVIAERNVSLRKVAWEQFYASHIEIWLRPQKRIELHSALATGTAIRCNGTPSITDLAQWTAAVRSVAQQAPLHFGGLLDNHACAFWQRPQVQKPDVQALGGLDVLLVQAQYDAAPPAEGANAFFTRLPAARRVQVPGDYQHGVYPYRDRCVDPLVTRYLLGEPPIQRDTACPAHTLEMDARPPWALAQRQSTQSVQSGPANPAPSAYRNPQQAEMLIDAFKRGLQPRTRQGFEASRLKG</sequence>
<dbReference type="OrthoDB" id="5519806at2"/>
<protein>
    <submittedName>
        <fullName evidence="3">TAP-like protein</fullName>
    </submittedName>
</protein>
<feature type="compositionally biased region" description="Polar residues" evidence="1">
    <location>
        <begin position="260"/>
        <end position="271"/>
    </location>
</feature>